<reference evidence="3" key="2">
    <citation type="journal article" date="2021" name="PeerJ">
        <title>Extensive microbial diversity within the chicken gut microbiome revealed by metagenomics and culture.</title>
        <authorList>
            <person name="Gilroy R."/>
            <person name="Ravi A."/>
            <person name="Getino M."/>
            <person name="Pursley I."/>
            <person name="Horton D.L."/>
            <person name="Alikhan N.F."/>
            <person name="Baker D."/>
            <person name="Gharbi K."/>
            <person name="Hall N."/>
            <person name="Watson M."/>
            <person name="Adriaenssens E.M."/>
            <person name="Foster-Nyarko E."/>
            <person name="Jarju S."/>
            <person name="Secka A."/>
            <person name="Antonio M."/>
            <person name="Oren A."/>
            <person name="Chaudhuri R.R."/>
            <person name="La Ragione R."/>
            <person name="Hildebrand F."/>
            <person name="Pallen M.J."/>
        </authorList>
    </citation>
    <scope>NUCLEOTIDE SEQUENCE</scope>
    <source>
        <strain evidence="3">CHK176-6737</strain>
    </source>
</reference>
<protein>
    <submittedName>
        <fullName evidence="3">Zinc-ribbon domain-containing protein</fullName>
    </submittedName>
</protein>
<evidence type="ECO:0000259" key="2">
    <source>
        <dbReference type="Pfam" id="PF24460"/>
    </source>
</evidence>
<dbReference type="InterPro" id="IPR055997">
    <property type="entry name" value="DUF7575"/>
</dbReference>
<gene>
    <name evidence="3" type="ORF">IAD23_00075</name>
</gene>
<feature type="domain" description="DUF7575" evidence="2">
    <location>
        <begin position="64"/>
        <end position="89"/>
    </location>
</feature>
<evidence type="ECO:0000313" key="3">
    <source>
        <dbReference type="EMBL" id="HIU68339.1"/>
    </source>
</evidence>
<reference evidence="3" key="1">
    <citation type="submission" date="2020-10" db="EMBL/GenBank/DDBJ databases">
        <authorList>
            <person name="Gilroy R."/>
        </authorList>
    </citation>
    <scope>NUCLEOTIDE SEQUENCE</scope>
    <source>
        <strain evidence="3">CHK176-6737</strain>
    </source>
</reference>
<dbReference type="Pfam" id="PF24460">
    <property type="entry name" value="DUF7575"/>
    <property type="match status" value="1"/>
</dbReference>
<keyword evidence="1" id="KW-1133">Transmembrane helix</keyword>
<sequence>MKRCSNCGQTVTDDCNFCPNCGGKCAFDPQQTSNAVMADSAPETETAADIAENEEAEAESFAEDVHTCPRCGEVLEGDFTFCPYCGANLSLSGSAASSGIKNIADSVKVEVKHAEQKLKENEFVRSVQDDFKNSRSVEMVKNAVGGAVNSASAGIKAKSNSGILKIVLPIVAVVIVILAVVLNIHTCEECGDVYFGKKNTISFWGESESVCKDCYNDFYMW</sequence>
<keyword evidence="1" id="KW-0472">Membrane</keyword>
<feature type="transmembrane region" description="Helical" evidence="1">
    <location>
        <begin position="166"/>
        <end position="185"/>
    </location>
</feature>
<dbReference type="Proteomes" id="UP000824125">
    <property type="component" value="Unassembled WGS sequence"/>
</dbReference>
<dbReference type="AlphaFoldDB" id="A0A9D1MTE7"/>
<proteinExistence type="predicted"/>
<evidence type="ECO:0000313" key="4">
    <source>
        <dbReference type="Proteomes" id="UP000824125"/>
    </source>
</evidence>
<name>A0A9D1MTE7_9FIRM</name>
<evidence type="ECO:0000256" key="1">
    <source>
        <dbReference type="SAM" id="Phobius"/>
    </source>
</evidence>
<comment type="caution">
    <text evidence="3">The sequence shown here is derived from an EMBL/GenBank/DDBJ whole genome shotgun (WGS) entry which is preliminary data.</text>
</comment>
<keyword evidence="1" id="KW-0812">Transmembrane</keyword>
<accession>A0A9D1MTE7</accession>
<organism evidence="3 4">
    <name type="scientific">Candidatus Scybalenecus merdavium</name>
    <dbReference type="NCBI Taxonomy" id="2840939"/>
    <lineage>
        <taxon>Bacteria</taxon>
        <taxon>Bacillati</taxon>
        <taxon>Bacillota</taxon>
        <taxon>Clostridia</taxon>
        <taxon>Eubacteriales</taxon>
        <taxon>Oscillospiraceae</taxon>
        <taxon>Oscillospiraceae incertae sedis</taxon>
        <taxon>Candidatus Scybalenecus</taxon>
    </lineage>
</organism>
<dbReference type="EMBL" id="DVNM01000002">
    <property type="protein sequence ID" value="HIU68339.1"/>
    <property type="molecule type" value="Genomic_DNA"/>
</dbReference>